<feature type="region of interest" description="Disordered" evidence="3">
    <location>
        <begin position="461"/>
        <end position="497"/>
    </location>
</feature>
<dbReference type="SUPFAM" id="SSF46894">
    <property type="entry name" value="C-terminal effector domain of the bipartite response regulators"/>
    <property type="match status" value="1"/>
</dbReference>
<evidence type="ECO:0000259" key="4">
    <source>
        <dbReference type="PROSITE" id="PS50043"/>
    </source>
</evidence>
<proteinExistence type="predicted"/>
<dbReference type="InterPro" id="IPR011990">
    <property type="entry name" value="TPR-like_helical_dom_sf"/>
</dbReference>
<dbReference type="PROSITE" id="PS00622">
    <property type="entry name" value="HTH_LUXR_1"/>
    <property type="match status" value="1"/>
</dbReference>
<dbReference type="AlphaFoldDB" id="A0A1M4ECJ0"/>
<dbReference type="EMBL" id="LT559118">
    <property type="protein sequence ID" value="SBO96697.1"/>
    <property type="molecule type" value="Genomic_DNA"/>
</dbReference>
<dbReference type="SUPFAM" id="SSF48452">
    <property type="entry name" value="TPR-like"/>
    <property type="match status" value="2"/>
</dbReference>
<sequence>MGREIETAEITRRLATDRSRAEVLILTGDPGTGKSALLDLAIDHARRQGERVLRAVGSESEARLGFAGLHQLLRPVLGELDGLPPRQRSALRTVLGLDETAEAPDGMLVGSAVLTLVADLAPLLVVVDDAQWIDRASLDVLSFVARRLDGESVTLLVGVRADAPLPGLDKGYDRLELAPLSGQAANRLLDRQPAPPTGRARVRILQEAAGNPLALIEFARAGAGRHSGGSGVEGPLPLTDRLERIFAEQARFLPEATRRSLLLLAAADPADAPTASRGLPEAGDQAWVPAERAGLVRQDGVRIFFRHPLIRSAVYHAASFEERRQAHLALAALSEEPDRRAWHLAAATTRPDSSVSDALRQTADRARRRGGYAAAAAALERAAELSPRRADRALLLAEAADLAVLTGQLGWVERLAAEVREHSDDPALISRASLAAGQLMALRRNHAAAFASLTRIANEAATHSSRVGEEAATHPSGVGEEEAATHSSRVAEEAADTRSPRVMDALAAAAVVRYYSGEESQRQQLENLLPALPDPTVRDALRAWVQAVSDPHGAGARLAPALPALIAGAKGDAALLTALAVVAWILDQTALAAKTFDEAYVRWQARGALPDGLGSAVGWTYLEQGRWAEAREVAAEIAAVASAAGLDHAEACAQVLDATVLALLGRAAEARRGAERALALVDPLKSRSIAASARRALGLAAVAEGDYDTAYAQFRAAFTDDGEPVHYHVSYTVLAELAAAAVRKGRQEDAAALLERSARRLGTGMSARIAALLDRGRALLAEPGQAEPYFQAALADDAGEQWPFERAQTLLDHGEWLRRQRRIAEARPLLTTALETFQRLGARPWIERAKAELRAAGIEAAASVVPGALTELSPQQQQIVQLAARGLTNREIGDRLYLSPRTVGSHLYRVFPKLGITARSQLRDVIEGALPGDRAPAEVRAVLAPRA</sequence>
<dbReference type="InterPro" id="IPR027417">
    <property type="entry name" value="P-loop_NTPase"/>
</dbReference>
<dbReference type="Gene3D" id="1.25.40.10">
    <property type="entry name" value="Tetratricopeptide repeat domain"/>
    <property type="match status" value="1"/>
</dbReference>
<keyword evidence="2" id="KW-0067">ATP-binding</keyword>
<organism evidence="5">
    <name type="scientific">Nonomuraea gerenzanensis</name>
    <dbReference type="NCBI Taxonomy" id="93944"/>
    <lineage>
        <taxon>Bacteria</taxon>
        <taxon>Bacillati</taxon>
        <taxon>Actinomycetota</taxon>
        <taxon>Actinomycetes</taxon>
        <taxon>Streptosporangiales</taxon>
        <taxon>Streptosporangiaceae</taxon>
        <taxon>Nonomuraea</taxon>
    </lineage>
</organism>
<dbReference type="SUPFAM" id="SSF52540">
    <property type="entry name" value="P-loop containing nucleoside triphosphate hydrolases"/>
    <property type="match status" value="1"/>
</dbReference>
<dbReference type="InterPro" id="IPR041664">
    <property type="entry name" value="AAA_16"/>
</dbReference>
<dbReference type="InterPro" id="IPR000792">
    <property type="entry name" value="Tscrpt_reg_LuxR_C"/>
</dbReference>
<dbReference type="PANTHER" id="PTHR16305:SF35">
    <property type="entry name" value="TRANSCRIPTIONAL ACTIVATOR DOMAIN"/>
    <property type="match status" value="1"/>
</dbReference>
<dbReference type="CDD" id="cd06170">
    <property type="entry name" value="LuxR_C_like"/>
    <property type="match status" value="1"/>
</dbReference>
<dbReference type="Pfam" id="PF13191">
    <property type="entry name" value="AAA_16"/>
    <property type="match status" value="1"/>
</dbReference>
<dbReference type="PRINTS" id="PR00038">
    <property type="entry name" value="HTHLUXR"/>
</dbReference>
<dbReference type="Gene3D" id="1.10.10.10">
    <property type="entry name" value="Winged helix-like DNA-binding domain superfamily/Winged helix DNA-binding domain"/>
    <property type="match status" value="1"/>
</dbReference>
<dbReference type="GO" id="GO:0004016">
    <property type="term" value="F:adenylate cyclase activity"/>
    <property type="evidence" value="ECO:0007669"/>
    <property type="project" value="TreeGrafter"/>
</dbReference>
<keyword evidence="1" id="KW-0547">Nucleotide-binding</keyword>
<dbReference type="PROSITE" id="PS50043">
    <property type="entry name" value="HTH_LUXR_2"/>
    <property type="match status" value="1"/>
</dbReference>
<dbReference type="GO" id="GO:0006355">
    <property type="term" value="P:regulation of DNA-templated transcription"/>
    <property type="evidence" value="ECO:0007669"/>
    <property type="project" value="InterPro"/>
</dbReference>
<evidence type="ECO:0000256" key="1">
    <source>
        <dbReference type="ARBA" id="ARBA00022741"/>
    </source>
</evidence>
<evidence type="ECO:0000256" key="3">
    <source>
        <dbReference type="SAM" id="MobiDB-lite"/>
    </source>
</evidence>
<evidence type="ECO:0000256" key="2">
    <source>
        <dbReference type="ARBA" id="ARBA00022840"/>
    </source>
</evidence>
<evidence type="ECO:0000313" key="5">
    <source>
        <dbReference type="EMBL" id="SBO96697.1"/>
    </source>
</evidence>
<dbReference type="InterPro" id="IPR016032">
    <property type="entry name" value="Sig_transdc_resp-reg_C-effctor"/>
</dbReference>
<dbReference type="GO" id="GO:0005737">
    <property type="term" value="C:cytoplasm"/>
    <property type="evidence" value="ECO:0007669"/>
    <property type="project" value="TreeGrafter"/>
</dbReference>
<dbReference type="PANTHER" id="PTHR16305">
    <property type="entry name" value="TESTICULAR SOLUBLE ADENYLYL CYCLASE"/>
    <property type="match status" value="1"/>
</dbReference>
<protein>
    <recommendedName>
        <fullName evidence="4">HTH luxR-type domain-containing protein</fullName>
    </recommendedName>
</protein>
<accession>A0A1M4ECJ0</accession>
<feature type="domain" description="HTH luxR-type" evidence="4">
    <location>
        <begin position="865"/>
        <end position="930"/>
    </location>
</feature>
<dbReference type="GO" id="GO:0003677">
    <property type="term" value="F:DNA binding"/>
    <property type="evidence" value="ECO:0007669"/>
    <property type="project" value="InterPro"/>
</dbReference>
<name>A0A1M4ECJ0_9ACTN</name>
<reference evidence="5" key="1">
    <citation type="submission" date="2016-04" db="EMBL/GenBank/DDBJ databases">
        <authorList>
            <person name="Evans L.H."/>
            <person name="Alamgir A."/>
            <person name="Owens N."/>
            <person name="Weber N.D."/>
            <person name="Virtaneva K."/>
            <person name="Barbian K."/>
            <person name="Babar A."/>
            <person name="Rosenke K."/>
        </authorList>
    </citation>
    <scope>NUCLEOTIDE SEQUENCE</scope>
    <source>
        <strain evidence="5">Nono1</strain>
    </source>
</reference>
<dbReference type="Pfam" id="PF00196">
    <property type="entry name" value="GerE"/>
    <property type="match status" value="1"/>
</dbReference>
<dbReference type="InterPro" id="IPR036388">
    <property type="entry name" value="WH-like_DNA-bd_sf"/>
</dbReference>
<dbReference type="GO" id="GO:0005524">
    <property type="term" value="F:ATP binding"/>
    <property type="evidence" value="ECO:0007669"/>
    <property type="project" value="UniProtKB-KW"/>
</dbReference>
<dbReference type="SMART" id="SM00421">
    <property type="entry name" value="HTH_LUXR"/>
    <property type="match status" value="1"/>
</dbReference>
<gene>
    <name evidence="5" type="ORF">BN4615_P6213</name>
</gene>